<dbReference type="FunFam" id="3.30.160.60:FF:000125">
    <property type="entry name" value="Putative zinc finger protein 143"/>
    <property type="match status" value="1"/>
</dbReference>
<evidence type="ECO:0000256" key="2">
    <source>
        <dbReference type="ARBA" id="ARBA00006991"/>
    </source>
</evidence>
<dbReference type="PANTHER" id="PTHR14003">
    <property type="entry name" value="TRANSCRIPTIONAL REPRESSOR PROTEIN YY"/>
    <property type="match status" value="1"/>
</dbReference>
<feature type="compositionally biased region" description="Low complexity" evidence="9">
    <location>
        <begin position="219"/>
        <end position="230"/>
    </location>
</feature>
<feature type="compositionally biased region" description="Basic and acidic residues" evidence="9">
    <location>
        <begin position="337"/>
        <end position="363"/>
    </location>
</feature>
<dbReference type="SMART" id="SM00355">
    <property type="entry name" value="ZnF_C2H2"/>
    <property type="match status" value="4"/>
</dbReference>
<dbReference type="InterPro" id="IPR036236">
    <property type="entry name" value="Znf_C2H2_sf"/>
</dbReference>
<feature type="compositionally biased region" description="Basic and acidic residues" evidence="9">
    <location>
        <begin position="150"/>
        <end position="165"/>
    </location>
</feature>
<comment type="similarity">
    <text evidence="2">Belongs to the krueppel C2H2-type zinc-finger protein family.</text>
</comment>
<dbReference type="EMBL" id="JAACJJ010000001">
    <property type="protein sequence ID" value="KAF5331089.1"/>
    <property type="molecule type" value="Genomic_DNA"/>
</dbReference>
<dbReference type="GO" id="GO:0008270">
    <property type="term" value="F:zinc ion binding"/>
    <property type="evidence" value="ECO:0007669"/>
    <property type="project" value="UniProtKB-KW"/>
</dbReference>
<dbReference type="PANTHER" id="PTHR14003:SF19">
    <property type="entry name" value="YY2 TRANSCRIPTION FACTOR"/>
    <property type="match status" value="1"/>
</dbReference>
<comment type="subcellular location">
    <subcellularLocation>
        <location evidence="1">Nucleus</location>
    </subcellularLocation>
</comment>
<evidence type="ECO:0000256" key="4">
    <source>
        <dbReference type="ARBA" id="ARBA00022737"/>
    </source>
</evidence>
<dbReference type="Gene3D" id="3.30.160.60">
    <property type="entry name" value="Classic Zinc Finger"/>
    <property type="match status" value="4"/>
</dbReference>
<organism evidence="11 12">
    <name type="scientific">Psilocybe cf. subviscida</name>
    <dbReference type="NCBI Taxonomy" id="2480587"/>
    <lineage>
        <taxon>Eukaryota</taxon>
        <taxon>Fungi</taxon>
        <taxon>Dikarya</taxon>
        <taxon>Basidiomycota</taxon>
        <taxon>Agaricomycotina</taxon>
        <taxon>Agaricomycetes</taxon>
        <taxon>Agaricomycetidae</taxon>
        <taxon>Agaricales</taxon>
        <taxon>Agaricineae</taxon>
        <taxon>Strophariaceae</taxon>
        <taxon>Psilocybe</taxon>
    </lineage>
</organism>
<dbReference type="SUPFAM" id="SSF57667">
    <property type="entry name" value="beta-beta-alpha zinc fingers"/>
    <property type="match status" value="2"/>
</dbReference>
<feature type="region of interest" description="Disordered" evidence="9">
    <location>
        <begin position="147"/>
        <end position="363"/>
    </location>
</feature>
<evidence type="ECO:0000313" key="11">
    <source>
        <dbReference type="EMBL" id="KAF5331089.1"/>
    </source>
</evidence>
<keyword evidence="7" id="KW-0539">Nucleus</keyword>
<feature type="compositionally biased region" description="Acidic residues" evidence="9">
    <location>
        <begin position="546"/>
        <end position="557"/>
    </location>
</feature>
<comment type="caution">
    <text evidence="11">The sequence shown here is derived from an EMBL/GenBank/DDBJ whole genome shotgun (WGS) entry which is preliminary data.</text>
</comment>
<dbReference type="Pfam" id="PF00096">
    <property type="entry name" value="zf-C2H2"/>
    <property type="match status" value="4"/>
</dbReference>
<keyword evidence="6" id="KW-0862">Zinc</keyword>
<feature type="domain" description="C2H2-type" evidence="10">
    <location>
        <begin position="405"/>
        <end position="434"/>
    </location>
</feature>
<feature type="region of interest" description="Disordered" evidence="9">
    <location>
        <begin position="106"/>
        <end position="125"/>
    </location>
</feature>
<keyword evidence="4" id="KW-0677">Repeat</keyword>
<dbReference type="GO" id="GO:0031519">
    <property type="term" value="C:PcG protein complex"/>
    <property type="evidence" value="ECO:0007669"/>
    <property type="project" value="TreeGrafter"/>
</dbReference>
<keyword evidence="5 8" id="KW-0863">Zinc-finger</keyword>
<feature type="compositionally biased region" description="Basic and acidic residues" evidence="9">
    <location>
        <begin position="580"/>
        <end position="597"/>
    </location>
</feature>
<name>A0A8H5BXM5_9AGAR</name>
<evidence type="ECO:0000313" key="12">
    <source>
        <dbReference type="Proteomes" id="UP000567179"/>
    </source>
</evidence>
<dbReference type="GO" id="GO:0000785">
    <property type="term" value="C:chromatin"/>
    <property type="evidence" value="ECO:0007669"/>
    <property type="project" value="TreeGrafter"/>
</dbReference>
<feature type="compositionally biased region" description="Low complexity" evidence="9">
    <location>
        <begin position="26"/>
        <end position="38"/>
    </location>
</feature>
<dbReference type="GO" id="GO:0000981">
    <property type="term" value="F:DNA-binding transcription factor activity, RNA polymerase II-specific"/>
    <property type="evidence" value="ECO:0007669"/>
    <property type="project" value="UniProtKB-ARBA"/>
</dbReference>
<feature type="region of interest" description="Disordered" evidence="9">
    <location>
        <begin position="1"/>
        <end position="66"/>
    </location>
</feature>
<proteinExistence type="inferred from homology"/>
<dbReference type="FunFam" id="3.30.160.60:FF:002343">
    <property type="entry name" value="Zinc finger protein 33A"/>
    <property type="match status" value="1"/>
</dbReference>
<feature type="domain" description="C2H2-type" evidence="10">
    <location>
        <begin position="375"/>
        <end position="404"/>
    </location>
</feature>
<accession>A0A8H5BXM5</accession>
<feature type="compositionally biased region" description="Basic and acidic residues" evidence="9">
    <location>
        <begin position="13"/>
        <end position="25"/>
    </location>
</feature>
<evidence type="ECO:0000256" key="7">
    <source>
        <dbReference type="ARBA" id="ARBA00023242"/>
    </source>
</evidence>
<dbReference type="PROSITE" id="PS00028">
    <property type="entry name" value="ZINC_FINGER_C2H2_1"/>
    <property type="match status" value="4"/>
</dbReference>
<sequence length="628" mass="69140">MNQEEPVLALSDVVHDETIDDESSHETQTTEGQRQTRQPDFDANSDLLSPLHDNYSVSEHSTHHIGPSESYSVELLEREIASLLNQNASAASAALLTAAAQQRQANIDLGRDEEQSMDGASDNMSSLGGLGLSGLAAVLQAVHAQGLSARTEDQQDPHAAQEQKTTRTAPAFHSLTAAETSGDTPRQRHRIDGTSGPEGSDYLFQEQDNSSGGEDFSNQDHPLQHSPSPHHQSEGTHTPSNELPSGGGVFSNIDDILNQFSAQFEPDPAQEHRHDLSPPDSPPVISHVQTVERDSPTEPPRRSPLPPQIQHQLHQPVASTSFTPPAEPPKKRSKKGVPKERQSTHTCEEEHCQKSFTRRSDLARHRRIHTGERPFVCSYGGCGKTFIQRSALHVHARVHTGEKPHACEYPGCGKTFGDSSSLARHRRTHTGKRPYKCEDPACEKTFTRRTTLTAHMRTHDPNWEPDPNVRYNFKGKKRKLIDEEEDEDEDELAENVRTISALFQAGGHSILPPREGESNEPLEARVASISAEIAAAIAQAHSRGYDDDEEDEEEEESGSGPELGGMETLGPNTSGIRGVSVDERGLLDKRVGHMGLREEEDDSDAFPAPLRPRKPRELMTPPGSKRKR</sequence>
<evidence type="ECO:0000256" key="3">
    <source>
        <dbReference type="ARBA" id="ARBA00022723"/>
    </source>
</evidence>
<keyword evidence="3" id="KW-0479">Metal-binding</keyword>
<feature type="compositionally biased region" description="Basic and acidic residues" evidence="9">
    <location>
        <begin position="290"/>
        <end position="301"/>
    </location>
</feature>
<evidence type="ECO:0000259" key="10">
    <source>
        <dbReference type="PROSITE" id="PS50157"/>
    </source>
</evidence>
<feature type="domain" description="C2H2-type" evidence="10">
    <location>
        <begin position="345"/>
        <end position="374"/>
    </location>
</feature>
<dbReference type="FunFam" id="3.30.160.60:FF:000624">
    <property type="entry name" value="zinc finger protein 697"/>
    <property type="match status" value="1"/>
</dbReference>
<evidence type="ECO:0000256" key="1">
    <source>
        <dbReference type="ARBA" id="ARBA00004123"/>
    </source>
</evidence>
<reference evidence="11 12" key="1">
    <citation type="journal article" date="2020" name="ISME J.">
        <title>Uncovering the hidden diversity of litter-decomposition mechanisms in mushroom-forming fungi.</title>
        <authorList>
            <person name="Floudas D."/>
            <person name="Bentzer J."/>
            <person name="Ahren D."/>
            <person name="Johansson T."/>
            <person name="Persson P."/>
            <person name="Tunlid A."/>
        </authorList>
    </citation>
    <scope>NUCLEOTIDE SEQUENCE [LARGE SCALE GENOMIC DNA]</scope>
    <source>
        <strain evidence="11 12">CBS 101986</strain>
    </source>
</reference>
<dbReference type="GO" id="GO:0000978">
    <property type="term" value="F:RNA polymerase II cis-regulatory region sequence-specific DNA binding"/>
    <property type="evidence" value="ECO:0007669"/>
    <property type="project" value="TreeGrafter"/>
</dbReference>
<gene>
    <name evidence="11" type="ORF">D9619_005762</name>
</gene>
<dbReference type="Proteomes" id="UP000567179">
    <property type="component" value="Unassembled WGS sequence"/>
</dbReference>
<evidence type="ECO:0000256" key="6">
    <source>
        <dbReference type="ARBA" id="ARBA00022833"/>
    </source>
</evidence>
<keyword evidence="12" id="KW-1185">Reference proteome</keyword>
<feature type="region of interest" description="Disordered" evidence="9">
    <location>
        <begin position="540"/>
        <end position="628"/>
    </location>
</feature>
<dbReference type="OrthoDB" id="654211at2759"/>
<dbReference type="AlphaFoldDB" id="A0A8H5BXM5"/>
<dbReference type="PROSITE" id="PS50157">
    <property type="entry name" value="ZINC_FINGER_C2H2_2"/>
    <property type="match status" value="4"/>
</dbReference>
<dbReference type="FunFam" id="3.30.160.60:FF:001498">
    <property type="entry name" value="Zinc finger protein 404"/>
    <property type="match status" value="1"/>
</dbReference>
<evidence type="ECO:0000256" key="8">
    <source>
        <dbReference type="PROSITE-ProRule" id="PRU00042"/>
    </source>
</evidence>
<protein>
    <recommendedName>
        <fullName evidence="10">C2H2-type domain-containing protein</fullName>
    </recommendedName>
</protein>
<evidence type="ECO:0000256" key="5">
    <source>
        <dbReference type="ARBA" id="ARBA00022771"/>
    </source>
</evidence>
<dbReference type="InterPro" id="IPR013087">
    <property type="entry name" value="Znf_C2H2_type"/>
</dbReference>
<dbReference type="GO" id="GO:0005667">
    <property type="term" value="C:transcription regulator complex"/>
    <property type="evidence" value="ECO:0007669"/>
    <property type="project" value="TreeGrafter"/>
</dbReference>
<evidence type="ECO:0000256" key="9">
    <source>
        <dbReference type="SAM" id="MobiDB-lite"/>
    </source>
</evidence>
<feature type="domain" description="C2H2-type" evidence="10">
    <location>
        <begin position="435"/>
        <end position="464"/>
    </location>
</feature>